<dbReference type="GO" id="GO:0000156">
    <property type="term" value="F:phosphorelay response regulator activity"/>
    <property type="evidence" value="ECO:0007669"/>
    <property type="project" value="TreeGrafter"/>
</dbReference>
<name>A0AA51N7M0_9BACT</name>
<keyword evidence="3" id="KW-0808">Transferase</keyword>
<dbReference type="EC" id="2.7.13.3" evidence="2"/>
<dbReference type="InterPro" id="IPR036097">
    <property type="entry name" value="HisK_dim/P_sf"/>
</dbReference>
<evidence type="ECO:0000313" key="12">
    <source>
        <dbReference type="Proteomes" id="UP001244443"/>
    </source>
</evidence>
<keyword evidence="6" id="KW-0067">ATP-binding</keyword>
<gene>
    <name evidence="11" type="ORF">QYS48_28750</name>
</gene>
<evidence type="ECO:0000256" key="1">
    <source>
        <dbReference type="ARBA" id="ARBA00000085"/>
    </source>
</evidence>
<organism evidence="11 12">
    <name type="scientific">Marivirga arenosa</name>
    <dbReference type="NCBI Taxonomy" id="3059076"/>
    <lineage>
        <taxon>Bacteria</taxon>
        <taxon>Pseudomonadati</taxon>
        <taxon>Bacteroidota</taxon>
        <taxon>Cytophagia</taxon>
        <taxon>Cytophagales</taxon>
        <taxon>Marivirgaceae</taxon>
        <taxon>Marivirga</taxon>
    </lineage>
</organism>
<dbReference type="PRINTS" id="PR00344">
    <property type="entry name" value="BCTRLSENSOR"/>
</dbReference>
<feature type="domain" description="Histidine kinase" evidence="10">
    <location>
        <begin position="449"/>
        <end position="659"/>
    </location>
</feature>
<evidence type="ECO:0000313" key="11">
    <source>
        <dbReference type="EMBL" id="WMN07439.1"/>
    </source>
</evidence>
<dbReference type="InterPro" id="IPR050351">
    <property type="entry name" value="BphY/WalK/GraS-like"/>
</dbReference>
<protein>
    <recommendedName>
        <fullName evidence="2">histidine kinase</fullName>
        <ecNumber evidence="2">2.7.13.3</ecNumber>
    </recommendedName>
</protein>
<evidence type="ECO:0000259" key="10">
    <source>
        <dbReference type="PROSITE" id="PS50109"/>
    </source>
</evidence>
<reference evidence="11" key="1">
    <citation type="submission" date="2023-08" db="EMBL/GenBank/DDBJ databases">
        <title>Comparative genomics and taxonomic characterization of three novel marine species of genus Marivirga.</title>
        <authorList>
            <person name="Muhammad N."/>
            <person name="Kim S.-G."/>
        </authorList>
    </citation>
    <scope>NUCLEOTIDE SEQUENCE [LARGE SCALE GENOMIC DNA]</scope>
    <source>
        <strain evidence="11">ABR2-2</strain>
    </source>
</reference>
<keyword evidence="5 11" id="KW-0418">Kinase</keyword>
<evidence type="ECO:0000256" key="4">
    <source>
        <dbReference type="ARBA" id="ARBA00022741"/>
    </source>
</evidence>
<dbReference type="Gene3D" id="3.30.565.10">
    <property type="entry name" value="Histidine kinase-like ATPase, C-terminal domain"/>
    <property type="match status" value="1"/>
</dbReference>
<evidence type="ECO:0000256" key="6">
    <source>
        <dbReference type="ARBA" id="ARBA00022840"/>
    </source>
</evidence>
<dbReference type="SUPFAM" id="SSF55874">
    <property type="entry name" value="ATPase domain of HSP90 chaperone/DNA topoisomerase II/histidine kinase"/>
    <property type="match status" value="1"/>
</dbReference>
<dbReference type="InterPro" id="IPR005467">
    <property type="entry name" value="His_kinase_dom"/>
</dbReference>
<dbReference type="EMBL" id="CP129970">
    <property type="protein sequence ID" value="WMN07439.1"/>
    <property type="molecule type" value="Genomic_DNA"/>
</dbReference>
<evidence type="ECO:0000256" key="8">
    <source>
        <dbReference type="SAM" id="Phobius"/>
    </source>
</evidence>
<dbReference type="PROSITE" id="PS50109">
    <property type="entry name" value="HIS_KIN"/>
    <property type="match status" value="1"/>
</dbReference>
<keyword evidence="8" id="KW-0812">Transmembrane</keyword>
<dbReference type="Proteomes" id="UP001244443">
    <property type="component" value="Chromosome"/>
</dbReference>
<dbReference type="GO" id="GO:0000155">
    <property type="term" value="F:phosphorelay sensor kinase activity"/>
    <property type="evidence" value="ECO:0007669"/>
    <property type="project" value="InterPro"/>
</dbReference>
<proteinExistence type="predicted"/>
<dbReference type="RefSeq" id="WP_308357579.1">
    <property type="nucleotide sequence ID" value="NZ_CP129970.2"/>
</dbReference>
<evidence type="ECO:0000256" key="5">
    <source>
        <dbReference type="ARBA" id="ARBA00022777"/>
    </source>
</evidence>
<dbReference type="PANTHER" id="PTHR42878">
    <property type="entry name" value="TWO-COMPONENT HISTIDINE KINASE"/>
    <property type="match status" value="1"/>
</dbReference>
<dbReference type="GO" id="GO:0007234">
    <property type="term" value="P:osmosensory signaling via phosphorelay pathway"/>
    <property type="evidence" value="ECO:0007669"/>
    <property type="project" value="TreeGrafter"/>
</dbReference>
<dbReference type="PANTHER" id="PTHR42878:SF7">
    <property type="entry name" value="SENSOR HISTIDINE KINASE GLRK"/>
    <property type="match status" value="1"/>
</dbReference>
<comment type="catalytic activity">
    <reaction evidence="1">
        <text>ATP + protein L-histidine = ADP + protein N-phospho-L-histidine.</text>
        <dbReference type="EC" id="2.7.13.3"/>
    </reaction>
</comment>
<dbReference type="Gene3D" id="1.25.40.10">
    <property type="entry name" value="Tetratricopeptide repeat domain"/>
    <property type="match status" value="2"/>
</dbReference>
<dbReference type="Pfam" id="PF02518">
    <property type="entry name" value="HATPase_c"/>
    <property type="match status" value="1"/>
</dbReference>
<evidence type="ECO:0000256" key="7">
    <source>
        <dbReference type="ARBA" id="ARBA00023012"/>
    </source>
</evidence>
<feature type="chain" id="PRO_5041418524" description="histidine kinase" evidence="9">
    <location>
        <begin position="24"/>
        <end position="660"/>
    </location>
</feature>
<evidence type="ECO:0000256" key="9">
    <source>
        <dbReference type="SAM" id="SignalP"/>
    </source>
</evidence>
<dbReference type="InterPro" id="IPR011990">
    <property type="entry name" value="TPR-like_helical_dom_sf"/>
</dbReference>
<sequence length="660" mass="76426">MKKLNLIIFFLSSHFLAITPSFAQNNYEQIEQIYLNYRSEIDNEYISEDLKVDEFLNGIPSDSEISEQEIKDVIRLLVYLENSDLNQKAISLLKTLIPKVKKSEIFQAFLFQTLGKIYHHQDELVSALENYLKASRIYESNNEFYPLVTIYRSISRINTEGQNYDQGLNYAELAYQIFQENPPRNRRDSILLRSIIDYKGLNNRRLSNHKKAIDNFNESIKMSRLLKDTVFVSIAKGNKAVSYFDLGMLDEALPLLIEDYTNSMKNEVYGSAFNAGIYLARVYQAQAKIEKMDSIFREVEQIHSEYNFSNPVAMTDYFLIAAALAENKGDYKKALDFYKEFEKVDLKRDSIAIQNDISGMQEKYLLDKEISKLELLQQTNELQASHLKLRTAFLIIIAIALLVVLWYVFRLRFKNRKIDRLNELLEAKVSERTARLLEINKELDTYLYRASHDIRRPIRTLLGLNNIAQLTEDNIQLKKLFHNVNVTAMGMDKMLFKLQMAYELNTTHDISKVDIEELIRECIDDMSLEIKEHNSQISIDINPKANSVLANNSLLRIALDNIIENSMTYKNEGVNKIEISTDRGNHFFYIHVKDNGFGIDEKYFNDIFKAYFKISNKSPGSGLGLFLAHKAISFLEGEISVNSKVNEGSQFTIKIPLNPR</sequence>
<dbReference type="InterPro" id="IPR004358">
    <property type="entry name" value="Sig_transdc_His_kin-like_C"/>
</dbReference>
<feature type="transmembrane region" description="Helical" evidence="8">
    <location>
        <begin position="389"/>
        <end position="409"/>
    </location>
</feature>
<dbReference type="SUPFAM" id="SSF48452">
    <property type="entry name" value="TPR-like"/>
    <property type="match status" value="1"/>
</dbReference>
<dbReference type="AlphaFoldDB" id="A0AA51N7M0"/>
<keyword evidence="12" id="KW-1185">Reference proteome</keyword>
<keyword evidence="4" id="KW-0547">Nucleotide-binding</keyword>
<dbReference type="SUPFAM" id="SSF47384">
    <property type="entry name" value="Homodimeric domain of signal transducing histidine kinase"/>
    <property type="match status" value="1"/>
</dbReference>
<dbReference type="InterPro" id="IPR036890">
    <property type="entry name" value="HATPase_C_sf"/>
</dbReference>
<keyword evidence="8" id="KW-1133">Transmembrane helix</keyword>
<evidence type="ECO:0000256" key="3">
    <source>
        <dbReference type="ARBA" id="ARBA00022679"/>
    </source>
</evidence>
<dbReference type="GO" id="GO:0030295">
    <property type="term" value="F:protein kinase activator activity"/>
    <property type="evidence" value="ECO:0007669"/>
    <property type="project" value="TreeGrafter"/>
</dbReference>
<keyword evidence="8" id="KW-0472">Membrane</keyword>
<accession>A0AA51N7M0</accession>
<dbReference type="SMART" id="SM00387">
    <property type="entry name" value="HATPase_c"/>
    <property type="match status" value="1"/>
</dbReference>
<feature type="signal peptide" evidence="9">
    <location>
        <begin position="1"/>
        <end position="23"/>
    </location>
</feature>
<dbReference type="GO" id="GO:0005524">
    <property type="term" value="F:ATP binding"/>
    <property type="evidence" value="ECO:0007669"/>
    <property type="project" value="UniProtKB-KW"/>
</dbReference>
<keyword evidence="7" id="KW-0902">Two-component regulatory system</keyword>
<keyword evidence="9" id="KW-0732">Signal</keyword>
<evidence type="ECO:0000256" key="2">
    <source>
        <dbReference type="ARBA" id="ARBA00012438"/>
    </source>
</evidence>
<dbReference type="InterPro" id="IPR003594">
    <property type="entry name" value="HATPase_dom"/>
</dbReference>